<proteinExistence type="inferred from homology"/>
<dbReference type="InterPro" id="IPR003439">
    <property type="entry name" value="ABC_transporter-like_ATP-bd"/>
</dbReference>
<keyword evidence="4" id="KW-0547">Nucleotide-binding</keyword>
<dbReference type="AlphaFoldDB" id="A0A839USX4"/>
<evidence type="ECO:0000259" key="8">
    <source>
        <dbReference type="PROSITE" id="PS50893"/>
    </source>
</evidence>
<evidence type="ECO:0000256" key="5">
    <source>
        <dbReference type="ARBA" id="ARBA00022840"/>
    </source>
</evidence>
<dbReference type="PANTHER" id="PTHR42788">
    <property type="entry name" value="TAURINE IMPORT ATP-BINDING PROTEIN-RELATED"/>
    <property type="match status" value="1"/>
</dbReference>
<name>A0A839USX4_9PROT</name>
<dbReference type="GO" id="GO:0016887">
    <property type="term" value="F:ATP hydrolysis activity"/>
    <property type="evidence" value="ECO:0007669"/>
    <property type="project" value="InterPro"/>
</dbReference>
<evidence type="ECO:0000313" key="10">
    <source>
        <dbReference type="EMBL" id="NVN30609.1"/>
    </source>
</evidence>
<evidence type="ECO:0000313" key="12">
    <source>
        <dbReference type="Proteomes" id="UP000565205"/>
    </source>
</evidence>
<dbReference type="InterPro" id="IPR027417">
    <property type="entry name" value="P-loop_NTPase"/>
</dbReference>
<evidence type="ECO:0000313" key="9">
    <source>
        <dbReference type="EMBL" id="MBB3172897.1"/>
    </source>
</evidence>
<dbReference type="Gene3D" id="3.40.50.300">
    <property type="entry name" value="P-loop containing nucleotide triphosphate hydrolases"/>
    <property type="match status" value="1"/>
</dbReference>
<keyword evidence="5 9" id="KW-0067">ATP-binding</keyword>
<comment type="caution">
    <text evidence="9">The sequence shown here is derived from an EMBL/GenBank/DDBJ whole genome shotgun (WGS) entry which is preliminary data.</text>
</comment>
<dbReference type="EMBL" id="JABXXQ010000183">
    <property type="protein sequence ID" value="NVN30609.1"/>
    <property type="molecule type" value="Genomic_DNA"/>
</dbReference>
<feature type="domain" description="ABC transporter" evidence="8">
    <location>
        <begin position="9"/>
        <end position="237"/>
    </location>
</feature>
<dbReference type="InterPro" id="IPR050166">
    <property type="entry name" value="ABC_transporter_ATP-bind"/>
</dbReference>
<dbReference type="CDD" id="cd03293">
    <property type="entry name" value="ABC_NrtD_SsuB_transporters"/>
    <property type="match status" value="1"/>
</dbReference>
<accession>A0A839USX4</accession>
<dbReference type="PANTHER" id="PTHR42788:SF17">
    <property type="entry name" value="ALIPHATIC SULFONATES IMPORT ATP-BINDING PROTEIN SSUB"/>
    <property type="match status" value="1"/>
</dbReference>
<gene>
    <name evidence="9" type="ORF">FHR90_000711</name>
    <name evidence="10" type="ORF">HUK83_09740</name>
</gene>
<keyword evidence="11" id="KW-1185">Reference proteome</keyword>
<dbReference type="EMBL" id="JACHXV010000002">
    <property type="protein sequence ID" value="MBB3172897.1"/>
    <property type="molecule type" value="Genomic_DNA"/>
</dbReference>
<dbReference type="PROSITE" id="PS00211">
    <property type="entry name" value="ABC_TRANSPORTER_1"/>
    <property type="match status" value="1"/>
</dbReference>
<comment type="similarity">
    <text evidence="1">Belongs to the ABC transporter superfamily.</text>
</comment>
<reference evidence="9 11" key="2">
    <citation type="submission" date="2020-08" db="EMBL/GenBank/DDBJ databases">
        <title>Genomic Encyclopedia of Type Strains, Phase III (KMG-III): the genomes of soil and plant-associated and newly described type strains.</title>
        <authorList>
            <person name="Whitman W."/>
        </authorList>
    </citation>
    <scope>NUCLEOTIDE SEQUENCE [LARGE SCALE GENOMIC DNA]</scope>
    <source>
        <strain evidence="9 11">CECT 8088</strain>
    </source>
</reference>
<dbReference type="GO" id="GO:0005524">
    <property type="term" value="F:ATP binding"/>
    <property type="evidence" value="ECO:0007669"/>
    <property type="project" value="UniProtKB-KW"/>
</dbReference>
<dbReference type="Pfam" id="PF00005">
    <property type="entry name" value="ABC_tran"/>
    <property type="match status" value="1"/>
</dbReference>
<evidence type="ECO:0000256" key="7">
    <source>
        <dbReference type="ARBA" id="ARBA00023136"/>
    </source>
</evidence>
<evidence type="ECO:0000256" key="2">
    <source>
        <dbReference type="ARBA" id="ARBA00022448"/>
    </source>
</evidence>
<reference evidence="10 12" key="1">
    <citation type="submission" date="2020-06" db="EMBL/GenBank/DDBJ databases">
        <title>Description of novel acetic acid bacteria.</title>
        <authorList>
            <person name="Sombolestani A."/>
        </authorList>
    </citation>
    <scope>NUCLEOTIDE SEQUENCE [LARGE SCALE GENOMIC DNA]</scope>
    <source>
        <strain evidence="10 12">LMG 26838</strain>
    </source>
</reference>
<evidence type="ECO:0000256" key="1">
    <source>
        <dbReference type="ARBA" id="ARBA00005417"/>
    </source>
</evidence>
<protein>
    <submittedName>
        <fullName evidence="10">ABC transporter ATP-binding protein</fullName>
    </submittedName>
    <submittedName>
        <fullName evidence="9">NitT/TauT family transport system ATP-binding protein</fullName>
    </submittedName>
</protein>
<dbReference type="Proteomes" id="UP000557688">
    <property type="component" value="Unassembled WGS sequence"/>
</dbReference>
<dbReference type="PROSITE" id="PS50893">
    <property type="entry name" value="ABC_TRANSPORTER_2"/>
    <property type="match status" value="1"/>
</dbReference>
<dbReference type="InterPro" id="IPR003593">
    <property type="entry name" value="AAA+_ATPase"/>
</dbReference>
<dbReference type="SUPFAM" id="SSF52540">
    <property type="entry name" value="P-loop containing nucleoside triphosphate hydrolases"/>
    <property type="match status" value="1"/>
</dbReference>
<keyword evidence="6" id="KW-1278">Translocase</keyword>
<dbReference type="RefSeq" id="WP_176624281.1">
    <property type="nucleotide sequence ID" value="NZ_JABXXQ010000183.1"/>
</dbReference>
<sequence length="253" mass="27623">MVNAAPLSLRIADVSHAYRIDGAERTVLDGIDLRIAPGAFVALLGASGSGKSTLLRLMAGLERPRSGRILADDVEIAGPGPDRLVMFQDPTLYPWRSVRGNIALGHDIAGRGDRDAVERAIDLVGLRGFERAWPHQLSGGMAQRAALARALVNAPRALLLDEPLGKLDSLTRLTMQTELRRLWEQRGFTAVMVTHDVEEALLLATRVVVIGGRPGRVIGDIAIDMQAPRHRDDARLLGLRRDILGQLGHRELW</sequence>
<dbReference type="InterPro" id="IPR017871">
    <property type="entry name" value="ABC_transporter-like_CS"/>
</dbReference>
<evidence type="ECO:0000256" key="6">
    <source>
        <dbReference type="ARBA" id="ARBA00022967"/>
    </source>
</evidence>
<evidence type="ECO:0000256" key="4">
    <source>
        <dbReference type="ARBA" id="ARBA00022741"/>
    </source>
</evidence>
<dbReference type="Proteomes" id="UP000565205">
    <property type="component" value="Unassembled WGS sequence"/>
</dbReference>
<dbReference type="SMART" id="SM00382">
    <property type="entry name" value="AAA"/>
    <property type="match status" value="1"/>
</dbReference>
<evidence type="ECO:0000313" key="11">
    <source>
        <dbReference type="Proteomes" id="UP000557688"/>
    </source>
</evidence>
<keyword evidence="7" id="KW-0472">Membrane</keyword>
<evidence type="ECO:0000256" key="3">
    <source>
        <dbReference type="ARBA" id="ARBA00022475"/>
    </source>
</evidence>
<keyword evidence="2" id="KW-0813">Transport</keyword>
<organism evidence="9 11">
    <name type="scientific">Endobacter medicaginis</name>
    <dbReference type="NCBI Taxonomy" id="1181271"/>
    <lineage>
        <taxon>Bacteria</taxon>
        <taxon>Pseudomonadati</taxon>
        <taxon>Pseudomonadota</taxon>
        <taxon>Alphaproteobacteria</taxon>
        <taxon>Acetobacterales</taxon>
        <taxon>Acetobacteraceae</taxon>
        <taxon>Endobacter</taxon>
    </lineage>
</organism>
<keyword evidence="3" id="KW-1003">Cell membrane</keyword>